<protein>
    <submittedName>
        <fullName evidence="6">GFA family protein</fullName>
    </submittedName>
</protein>
<evidence type="ECO:0000256" key="2">
    <source>
        <dbReference type="ARBA" id="ARBA00022723"/>
    </source>
</evidence>
<gene>
    <name evidence="6" type="ORF">ABGV49_19795</name>
</gene>
<dbReference type="RefSeq" id="WP_347371865.1">
    <property type="nucleotide sequence ID" value="NZ_JBDOJC010000001.1"/>
</dbReference>
<evidence type="ECO:0000313" key="6">
    <source>
        <dbReference type="EMBL" id="MEO2219302.1"/>
    </source>
</evidence>
<dbReference type="EMBL" id="JBDOJC010000001">
    <property type="protein sequence ID" value="MEO2219302.1"/>
    <property type="molecule type" value="Genomic_DNA"/>
</dbReference>
<evidence type="ECO:0000259" key="5">
    <source>
        <dbReference type="PROSITE" id="PS51891"/>
    </source>
</evidence>
<accession>A0ABV0FGS3</accession>
<sequence length="151" mass="16649">MMPRAGGMLGGWRDRTFEEATLMLEGGCLCGAVRYAVRDEFCYALNCHCGQCRRATGAAFKPFAGIERQKLKLISGRDCLLIYGDERAHDARCGQCGSLLYSVVRGGEFVHVTLGTLIDTPAIRPSAHIFVGSKAEWHDITDNLPQHDEFP</sequence>
<proteinExistence type="inferred from homology"/>
<dbReference type="PROSITE" id="PS51891">
    <property type="entry name" value="CENP_V_GFA"/>
    <property type="match status" value="1"/>
</dbReference>
<evidence type="ECO:0000256" key="1">
    <source>
        <dbReference type="ARBA" id="ARBA00005495"/>
    </source>
</evidence>
<evidence type="ECO:0000256" key="3">
    <source>
        <dbReference type="ARBA" id="ARBA00022833"/>
    </source>
</evidence>
<name>A0ABV0FGS3_9NEIS</name>
<reference evidence="6 7" key="1">
    <citation type="submission" date="2024-05" db="EMBL/GenBank/DDBJ databases">
        <authorList>
            <person name="De Oliveira J.P."/>
            <person name="Noriler S.A."/>
            <person name="De Oliveira A.G."/>
            <person name="Sipoli D.S."/>
        </authorList>
    </citation>
    <scope>NUCLEOTIDE SEQUENCE [LARGE SCALE GENOMIC DNA]</scope>
    <source>
        <strain evidence="6 7">LABIM189</strain>
    </source>
</reference>
<keyword evidence="4" id="KW-0456">Lyase</keyword>
<evidence type="ECO:0000256" key="4">
    <source>
        <dbReference type="ARBA" id="ARBA00023239"/>
    </source>
</evidence>
<keyword evidence="3" id="KW-0862">Zinc</keyword>
<keyword evidence="7" id="KW-1185">Reference proteome</keyword>
<dbReference type="PANTHER" id="PTHR33337:SF40">
    <property type="entry name" value="CENP-V_GFA DOMAIN-CONTAINING PROTEIN-RELATED"/>
    <property type="match status" value="1"/>
</dbReference>
<evidence type="ECO:0000313" key="7">
    <source>
        <dbReference type="Proteomes" id="UP001455709"/>
    </source>
</evidence>
<dbReference type="Gene3D" id="3.90.1590.10">
    <property type="entry name" value="glutathione-dependent formaldehyde- activating enzyme (gfa)"/>
    <property type="match status" value="1"/>
</dbReference>
<keyword evidence="2" id="KW-0479">Metal-binding</keyword>
<organism evidence="6 7">
    <name type="scientific">Chromobacterium vaccinii</name>
    <dbReference type="NCBI Taxonomy" id="1108595"/>
    <lineage>
        <taxon>Bacteria</taxon>
        <taxon>Pseudomonadati</taxon>
        <taxon>Pseudomonadota</taxon>
        <taxon>Betaproteobacteria</taxon>
        <taxon>Neisseriales</taxon>
        <taxon>Chromobacteriaceae</taxon>
        <taxon>Chromobacterium</taxon>
    </lineage>
</organism>
<dbReference type="Pfam" id="PF04828">
    <property type="entry name" value="GFA"/>
    <property type="match status" value="1"/>
</dbReference>
<comment type="caution">
    <text evidence="6">The sequence shown here is derived from an EMBL/GenBank/DDBJ whole genome shotgun (WGS) entry which is preliminary data.</text>
</comment>
<feature type="domain" description="CENP-V/GFA" evidence="5">
    <location>
        <begin position="24"/>
        <end position="138"/>
    </location>
</feature>
<dbReference type="PANTHER" id="PTHR33337">
    <property type="entry name" value="GFA DOMAIN-CONTAINING PROTEIN"/>
    <property type="match status" value="1"/>
</dbReference>
<dbReference type="SUPFAM" id="SSF51316">
    <property type="entry name" value="Mss4-like"/>
    <property type="match status" value="1"/>
</dbReference>
<dbReference type="InterPro" id="IPR006913">
    <property type="entry name" value="CENP-V/GFA"/>
</dbReference>
<dbReference type="InterPro" id="IPR011057">
    <property type="entry name" value="Mss4-like_sf"/>
</dbReference>
<comment type="similarity">
    <text evidence="1">Belongs to the Gfa family.</text>
</comment>
<dbReference type="Proteomes" id="UP001455709">
    <property type="component" value="Unassembled WGS sequence"/>
</dbReference>